<dbReference type="EMBL" id="JAERQG010000001">
    <property type="protein sequence ID" value="MBL0763802.1"/>
    <property type="molecule type" value="Genomic_DNA"/>
</dbReference>
<dbReference type="SUPFAM" id="SSF52317">
    <property type="entry name" value="Class I glutamine amidotransferase-like"/>
    <property type="match status" value="1"/>
</dbReference>
<feature type="active site" description="Charge relay system" evidence="6">
    <location>
        <position position="202"/>
    </location>
</feature>
<proteinExistence type="inferred from homology"/>
<dbReference type="GO" id="GO:0004180">
    <property type="term" value="F:carboxypeptidase activity"/>
    <property type="evidence" value="ECO:0007669"/>
    <property type="project" value="UniProtKB-KW"/>
</dbReference>
<dbReference type="Gene3D" id="3.40.50.10740">
    <property type="entry name" value="Class I glutamine amidotransferase-like"/>
    <property type="match status" value="1"/>
</dbReference>
<keyword evidence="4" id="KW-0378">Hydrolase</keyword>
<evidence type="ECO:0000256" key="3">
    <source>
        <dbReference type="ARBA" id="ARBA00022670"/>
    </source>
</evidence>
<name>A0A937DD35_9BACT</name>
<dbReference type="PIRSF" id="PIRSF028757">
    <property type="entry name" value="LD-carboxypeptidase"/>
    <property type="match status" value="1"/>
</dbReference>
<dbReference type="GO" id="GO:0006508">
    <property type="term" value="P:proteolysis"/>
    <property type="evidence" value="ECO:0007669"/>
    <property type="project" value="UniProtKB-KW"/>
</dbReference>
<dbReference type="InterPro" id="IPR027478">
    <property type="entry name" value="LdcA_N"/>
</dbReference>
<comment type="similarity">
    <text evidence="1">Belongs to the peptidase S66 family.</text>
</comment>
<dbReference type="InterPro" id="IPR040449">
    <property type="entry name" value="Peptidase_S66_N"/>
</dbReference>
<evidence type="ECO:0000259" key="8">
    <source>
        <dbReference type="Pfam" id="PF17676"/>
    </source>
</evidence>
<evidence type="ECO:0000256" key="5">
    <source>
        <dbReference type="ARBA" id="ARBA00022825"/>
    </source>
</evidence>
<evidence type="ECO:0000259" key="7">
    <source>
        <dbReference type="Pfam" id="PF02016"/>
    </source>
</evidence>
<evidence type="ECO:0000256" key="1">
    <source>
        <dbReference type="ARBA" id="ARBA00010233"/>
    </source>
</evidence>
<dbReference type="InterPro" id="IPR003507">
    <property type="entry name" value="S66_fam"/>
</dbReference>
<feature type="active site" description="Charge relay system" evidence="6">
    <location>
        <position position="272"/>
    </location>
</feature>
<dbReference type="Proteomes" id="UP000642920">
    <property type="component" value="Unassembled WGS sequence"/>
</dbReference>
<evidence type="ECO:0000256" key="4">
    <source>
        <dbReference type="ARBA" id="ARBA00022801"/>
    </source>
</evidence>
<feature type="active site" description="Nucleophile" evidence="6">
    <location>
        <position position="111"/>
    </location>
</feature>
<dbReference type="Gene3D" id="3.50.30.60">
    <property type="entry name" value="LD-carboxypeptidase A C-terminal domain-like"/>
    <property type="match status" value="1"/>
</dbReference>
<accession>A0A937DD35</accession>
<keyword evidence="3" id="KW-0645">Protease</keyword>
<keyword evidence="2" id="KW-0121">Carboxypeptidase</keyword>
<dbReference type="SUPFAM" id="SSF141986">
    <property type="entry name" value="LD-carboxypeptidase A C-terminal domain-like"/>
    <property type="match status" value="1"/>
</dbReference>
<reference evidence="9" key="1">
    <citation type="submission" date="2021-01" db="EMBL/GenBank/DDBJ databases">
        <title>Marivirga sp. nov., isolated from intertidal surface sediments.</title>
        <authorList>
            <person name="Zhang M."/>
        </authorList>
    </citation>
    <scope>NUCLEOTIDE SEQUENCE</scope>
    <source>
        <strain evidence="9">SM1354</strain>
    </source>
</reference>
<dbReference type="Pfam" id="PF02016">
    <property type="entry name" value="Peptidase_S66"/>
    <property type="match status" value="1"/>
</dbReference>
<evidence type="ECO:0000313" key="9">
    <source>
        <dbReference type="EMBL" id="MBL0763802.1"/>
    </source>
</evidence>
<keyword evidence="5" id="KW-0720">Serine protease</keyword>
<evidence type="ECO:0000256" key="6">
    <source>
        <dbReference type="PIRSR" id="PIRSR028757-1"/>
    </source>
</evidence>
<comment type="caution">
    <text evidence="9">The sequence shown here is derived from an EMBL/GenBank/DDBJ whole genome shotgun (WGS) entry which is preliminary data.</text>
</comment>
<dbReference type="PANTHER" id="PTHR30237">
    <property type="entry name" value="MURAMOYLTETRAPEPTIDE CARBOXYPEPTIDASE"/>
    <property type="match status" value="1"/>
</dbReference>
<sequence>MPKISPKPLKQHDLILAINPSGKVNVEKFLQGCKFLESKGFQVEVGKYALSDYFKFAATHEERLQDLQWALDHPNASAVFCGRGGFGVTHIIDSIDWSAFKNNPKWVIGYSDITVLHHAIYKQGYCSIHGPVLQNLHLHSAQDVNALIDLLKGKEYSSLINEQYQKFQKLSTEIIGGNLSMIVNQIGTSSEIDFEGKILFVEEVGEYLYHIDRMFLQLKRSGKLDQLKALLVGEFVGMKESMEVYGQDVKDIINYHCGSYDYPIVFDFPAGHGDRNMPFVHGYNVNSILE</sequence>
<evidence type="ECO:0000256" key="2">
    <source>
        <dbReference type="ARBA" id="ARBA00022645"/>
    </source>
</evidence>
<gene>
    <name evidence="9" type="ORF">JKP34_00985</name>
</gene>
<feature type="domain" description="LD-carboxypeptidase N-terminal" evidence="7">
    <location>
        <begin position="17"/>
        <end position="130"/>
    </location>
</feature>
<protein>
    <submittedName>
        <fullName evidence="9">LD-carboxypeptidase</fullName>
    </submittedName>
</protein>
<dbReference type="AlphaFoldDB" id="A0A937DD35"/>
<dbReference type="InterPro" id="IPR029062">
    <property type="entry name" value="Class_I_gatase-like"/>
</dbReference>
<dbReference type="Pfam" id="PF17676">
    <property type="entry name" value="Peptidase_S66C"/>
    <property type="match status" value="1"/>
</dbReference>
<dbReference type="InterPro" id="IPR027461">
    <property type="entry name" value="Carboxypeptidase_A_C_sf"/>
</dbReference>
<organism evidence="9 10">
    <name type="scientific">Marivirga atlantica</name>
    <dbReference type="NCBI Taxonomy" id="1548457"/>
    <lineage>
        <taxon>Bacteria</taxon>
        <taxon>Pseudomonadati</taxon>
        <taxon>Bacteroidota</taxon>
        <taxon>Cytophagia</taxon>
        <taxon>Cytophagales</taxon>
        <taxon>Marivirgaceae</taxon>
        <taxon>Marivirga</taxon>
    </lineage>
</organism>
<dbReference type="CDD" id="cd07025">
    <property type="entry name" value="Peptidase_S66"/>
    <property type="match status" value="1"/>
</dbReference>
<keyword evidence="10" id="KW-1185">Reference proteome</keyword>
<dbReference type="PANTHER" id="PTHR30237:SF2">
    <property type="entry name" value="MUREIN TETRAPEPTIDE CARBOXYPEPTIDASE"/>
    <property type="match status" value="1"/>
</dbReference>
<evidence type="ECO:0000313" key="10">
    <source>
        <dbReference type="Proteomes" id="UP000642920"/>
    </source>
</evidence>
<dbReference type="InterPro" id="IPR040921">
    <property type="entry name" value="Peptidase_S66C"/>
</dbReference>
<dbReference type="GO" id="GO:0008236">
    <property type="term" value="F:serine-type peptidase activity"/>
    <property type="evidence" value="ECO:0007669"/>
    <property type="project" value="UniProtKB-KW"/>
</dbReference>
<feature type="domain" description="LD-carboxypeptidase C-terminal" evidence="8">
    <location>
        <begin position="173"/>
        <end position="285"/>
    </location>
</feature>
<dbReference type="RefSeq" id="WP_201916788.1">
    <property type="nucleotide sequence ID" value="NZ_JAERQG010000001.1"/>
</dbReference>